<evidence type="ECO:0000313" key="5">
    <source>
        <dbReference type="RefSeq" id="XP_056687584.1"/>
    </source>
</evidence>
<dbReference type="RefSeq" id="XP_056687585.1">
    <property type="nucleotide sequence ID" value="XM_056831607.1"/>
</dbReference>
<sequence length="644" mass="74893">MVSSQGLNMLWQEWHVKAAVLLSLLLQWLLLLLATFRKRTGNVFLTNLIYGIYLLSTKVAFATFYLVVGAHFFTMKKMPFGLWAALMLLHLAGQERLTAYSVDDNNLWRTSTFSILLQLVVHVGLFVPQGDLPFPTRVMLCLAVWRIFCRAFRLRMGTQEMMTVSNWLFSSDHDPELVLGRALNETGVDDDTQTVCNAHFLLKKYSLCLLADDDQHIARTRPVRDFFKAIEIPSNAIRIVEIELNFIYESFHTDGTIRKHLNNNWSLIYVFLRSIESLFCVSALIFFIISSSKSADISRADYNVTSLLLWGTVTLELLSYIMTVFSDWTIAALGANHGPISSLLFQFVPQRRRWWSDSASVWVRFARNFFRRWSETICKFNFMRYNIQTSSRSPTMEAYMRQLDELTGTQNLITSFRFVSGEWYTDELGNFIFRQLQNSEPDIITSLKRRWSNDDSYKTSVLVWHIATELLYIPSNRQRGYEHCRYSKTLSDYMAYLLFMKPHFAPKSWRNPLKQSEAEAARRIIQQIAVEHQTGSFEERLRRCCQKILNLDLSHEANDDYVQSLSDAISKANKLHDDYRYNREALWRMMSHEWVKILVYGASKYDKLEHVRGLCQGGELISIVWLLGFHLGLFLETNPSSSTS</sequence>
<protein>
    <submittedName>
        <fullName evidence="4 5">Uncharacterized protein isoform X1</fullName>
    </submittedName>
</protein>
<dbReference type="InterPro" id="IPR025315">
    <property type="entry name" value="DUF4220"/>
</dbReference>
<evidence type="ECO:0000256" key="1">
    <source>
        <dbReference type="SAM" id="Phobius"/>
    </source>
</evidence>
<feature type="domain" description="DUF4220" evidence="2">
    <location>
        <begin position="80"/>
        <end position="385"/>
    </location>
</feature>
<organism evidence="3 6">
    <name type="scientific">Spinacia oleracea</name>
    <name type="common">Spinach</name>
    <dbReference type="NCBI Taxonomy" id="3562"/>
    <lineage>
        <taxon>Eukaryota</taxon>
        <taxon>Viridiplantae</taxon>
        <taxon>Streptophyta</taxon>
        <taxon>Embryophyta</taxon>
        <taxon>Tracheophyta</taxon>
        <taxon>Spermatophyta</taxon>
        <taxon>Magnoliopsida</taxon>
        <taxon>eudicotyledons</taxon>
        <taxon>Gunneridae</taxon>
        <taxon>Pentapetalae</taxon>
        <taxon>Caryophyllales</taxon>
        <taxon>Chenopodiaceae</taxon>
        <taxon>Chenopodioideae</taxon>
        <taxon>Anserineae</taxon>
        <taxon>Spinacia</taxon>
    </lineage>
</organism>
<evidence type="ECO:0000259" key="2">
    <source>
        <dbReference type="Pfam" id="PF13968"/>
    </source>
</evidence>
<dbReference type="RefSeq" id="XP_056687584.1">
    <property type="nucleotide sequence ID" value="XM_056831606.1"/>
</dbReference>
<keyword evidence="1" id="KW-0472">Membrane</keyword>
<accession>A0ABM3QW40</accession>
<dbReference type="Pfam" id="PF13968">
    <property type="entry name" value="DUF4220"/>
    <property type="match status" value="1"/>
</dbReference>
<dbReference type="Proteomes" id="UP000813463">
    <property type="component" value="Chromosome 6"/>
</dbReference>
<gene>
    <name evidence="4 5 6" type="primary">LOC110792039</name>
</gene>
<dbReference type="InterPro" id="IPR007658">
    <property type="entry name" value="DUF594"/>
</dbReference>
<name>A0ABM3QW40_SPIOL</name>
<dbReference type="GeneID" id="110792039"/>
<proteinExistence type="predicted"/>
<dbReference type="RefSeq" id="XP_056687583.1">
    <property type="nucleotide sequence ID" value="XM_056831605.1"/>
</dbReference>
<feature type="transmembrane region" description="Helical" evidence="1">
    <location>
        <begin position="14"/>
        <end position="36"/>
    </location>
</feature>
<keyword evidence="1" id="KW-0812">Transmembrane</keyword>
<evidence type="ECO:0000313" key="4">
    <source>
        <dbReference type="RefSeq" id="XP_056687583.1"/>
    </source>
</evidence>
<feature type="transmembrane region" description="Helical" evidence="1">
    <location>
        <begin position="48"/>
        <end position="68"/>
    </location>
</feature>
<reference evidence="3" key="1">
    <citation type="journal article" date="2021" name="Nat. Commun.">
        <title>Genomic analyses provide insights into spinach domestication and the genetic basis of agronomic traits.</title>
        <authorList>
            <person name="Cai X."/>
            <person name="Sun X."/>
            <person name="Xu C."/>
            <person name="Sun H."/>
            <person name="Wang X."/>
            <person name="Ge C."/>
            <person name="Zhang Z."/>
            <person name="Wang Q."/>
            <person name="Fei Z."/>
            <person name="Jiao C."/>
            <person name="Wang Q."/>
        </authorList>
    </citation>
    <scope>NUCLEOTIDE SEQUENCE [LARGE SCALE GENOMIC DNA]</scope>
    <source>
        <strain evidence="3">cv. Varoflay</strain>
    </source>
</reference>
<dbReference type="Pfam" id="PF04578">
    <property type="entry name" value="DUF594"/>
    <property type="match status" value="1"/>
</dbReference>
<reference evidence="4 5" key="2">
    <citation type="submission" date="2025-05" db="UniProtKB">
        <authorList>
            <consortium name="RefSeq"/>
        </authorList>
    </citation>
    <scope>IDENTIFICATION</scope>
    <source>
        <tissue evidence="4 5">Leaf</tissue>
    </source>
</reference>
<keyword evidence="1" id="KW-1133">Transmembrane helix</keyword>
<evidence type="ECO:0000313" key="6">
    <source>
        <dbReference type="RefSeq" id="XP_056687585.1"/>
    </source>
</evidence>
<dbReference type="PANTHER" id="PTHR31325">
    <property type="entry name" value="OS01G0798800 PROTEIN-RELATED"/>
    <property type="match status" value="1"/>
</dbReference>
<feature type="transmembrane region" description="Helical" evidence="1">
    <location>
        <begin position="267"/>
        <end position="289"/>
    </location>
</feature>
<evidence type="ECO:0000313" key="3">
    <source>
        <dbReference type="Proteomes" id="UP000813463"/>
    </source>
</evidence>
<keyword evidence="3" id="KW-1185">Reference proteome</keyword>